<feature type="transmembrane region" description="Helical" evidence="8">
    <location>
        <begin position="458"/>
        <end position="477"/>
    </location>
</feature>
<comment type="subcellular location">
    <subcellularLocation>
        <location evidence="1">Membrane</location>
        <topology evidence="1">Multi-pass membrane protein</topology>
    </subcellularLocation>
</comment>
<dbReference type="InterPro" id="IPR011701">
    <property type="entry name" value="MFS"/>
</dbReference>
<evidence type="ECO:0000256" key="6">
    <source>
        <dbReference type="ARBA" id="ARBA00023136"/>
    </source>
</evidence>
<dbReference type="SUPFAM" id="SSF103473">
    <property type="entry name" value="MFS general substrate transporter"/>
    <property type="match status" value="1"/>
</dbReference>
<proteinExistence type="inferred from homology"/>
<keyword evidence="4 8" id="KW-0812">Transmembrane</keyword>
<protein>
    <recommendedName>
        <fullName evidence="9">Major facilitator superfamily (MFS) profile domain-containing protein</fullName>
    </recommendedName>
</protein>
<feature type="transmembrane region" description="Helical" evidence="8">
    <location>
        <begin position="387"/>
        <end position="407"/>
    </location>
</feature>
<dbReference type="Gene3D" id="1.20.1250.20">
    <property type="entry name" value="MFS general substrate transporter like domains"/>
    <property type="match status" value="1"/>
</dbReference>
<dbReference type="PROSITE" id="PS50850">
    <property type="entry name" value="MFS"/>
    <property type="match status" value="1"/>
</dbReference>
<evidence type="ECO:0000256" key="3">
    <source>
        <dbReference type="ARBA" id="ARBA00022448"/>
    </source>
</evidence>
<comment type="caution">
    <text evidence="10">The sequence shown here is derived from an EMBL/GenBank/DDBJ whole genome shotgun (WGS) entry which is preliminary data.</text>
</comment>
<dbReference type="InterPro" id="IPR020846">
    <property type="entry name" value="MFS_dom"/>
</dbReference>
<dbReference type="InterPro" id="IPR036259">
    <property type="entry name" value="MFS_trans_sf"/>
</dbReference>
<feature type="transmembrane region" description="Helical" evidence="8">
    <location>
        <begin position="427"/>
        <end position="446"/>
    </location>
</feature>
<name>A0A177TU11_9BASI</name>
<evidence type="ECO:0000313" key="10">
    <source>
        <dbReference type="EMBL" id="KAE8257901.1"/>
    </source>
</evidence>
<keyword evidence="6 8" id="KW-0472">Membrane</keyword>
<dbReference type="Pfam" id="PF07690">
    <property type="entry name" value="MFS_1"/>
    <property type="match status" value="1"/>
</dbReference>
<evidence type="ECO:0000256" key="2">
    <source>
        <dbReference type="ARBA" id="ARBA00008335"/>
    </source>
</evidence>
<dbReference type="Proteomes" id="UP000077521">
    <property type="component" value="Unassembled WGS sequence"/>
</dbReference>
<feature type="transmembrane region" description="Helical" evidence="8">
    <location>
        <begin position="115"/>
        <end position="136"/>
    </location>
</feature>
<feature type="compositionally biased region" description="Basic and acidic residues" evidence="7">
    <location>
        <begin position="1"/>
        <end position="25"/>
    </location>
</feature>
<dbReference type="EMBL" id="LWDF02000091">
    <property type="protein sequence ID" value="KAE8257901.1"/>
    <property type="molecule type" value="Genomic_DNA"/>
</dbReference>
<evidence type="ECO:0000256" key="4">
    <source>
        <dbReference type="ARBA" id="ARBA00022692"/>
    </source>
</evidence>
<feature type="transmembrane region" description="Helical" evidence="8">
    <location>
        <begin position="81"/>
        <end position="103"/>
    </location>
</feature>
<feature type="transmembrane region" description="Helical" evidence="8">
    <location>
        <begin position="253"/>
        <end position="272"/>
    </location>
</feature>
<feature type="transmembrane region" description="Helical" evidence="8">
    <location>
        <begin position="202"/>
        <end position="225"/>
    </location>
</feature>
<reference evidence="10" key="2">
    <citation type="journal article" date="2019" name="IMA Fungus">
        <title>Genome sequencing and comparison of five Tilletia species to identify candidate genes for the detection of regulated species infecting wheat.</title>
        <authorList>
            <person name="Nguyen H.D.T."/>
            <person name="Sultana T."/>
            <person name="Kesanakurti P."/>
            <person name="Hambleton S."/>
        </authorList>
    </citation>
    <scope>NUCLEOTIDE SEQUENCE</scope>
    <source>
        <strain evidence="10">DAOMC 236416</strain>
    </source>
</reference>
<dbReference type="FunFam" id="1.20.1250.20:FF:000171">
    <property type="entry name" value="MFS general substrate transporter"/>
    <property type="match status" value="1"/>
</dbReference>
<evidence type="ECO:0000256" key="8">
    <source>
        <dbReference type="SAM" id="Phobius"/>
    </source>
</evidence>
<evidence type="ECO:0000256" key="1">
    <source>
        <dbReference type="ARBA" id="ARBA00004141"/>
    </source>
</evidence>
<dbReference type="AlphaFoldDB" id="A0A177TU11"/>
<feature type="domain" description="Major facilitator superfamily (MFS) profile" evidence="9">
    <location>
        <begin position="78"/>
        <end position="570"/>
    </location>
</feature>
<dbReference type="GO" id="GO:0016020">
    <property type="term" value="C:membrane"/>
    <property type="evidence" value="ECO:0007669"/>
    <property type="project" value="UniProtKB-SubCell"/>
</dbReference>
<keyword evidence="3" id="KW-0813">Transport</keyword>
<gene>
    <name evidence="10" type="ORF">A4X13_0g2041</name>
</gene>
<dbReference type="CDD" id="cd17316">
    <property type="entry name" value="MFS_SV2_like"/>
    <property type="match status" value="1"/>
</dbReference>
<feature type="transmembrane region" description="Helical" evidence="8">
    <location>
        <begin position="148"/>
        <end position="167"/>
    </location>
</feature>
<sequence>MSDSLRRTLSKKDEGIKDVETHKEFPSPGYNKEVDPKEDIAADLAAHVEAAAVSTAYERKVFVLNKVMNDYIGMGKFQWQLFVLSGFGWTVDNIFLQGVAIILPQIKRELTGYPVQWATFSLYIGLIIGAALWGVMADIVGRRLSFNVTLFLAGVFGIAAGAAPNFIGLCGLLAALGIGLGGNLPVDGMLFLEFIPGKNQHLLTLLSVFWAIGQLIASLIAWAFIANYSCPDAPAGVANPPACLRSENPGWRYTFYTLGAFTFVLFVFRFAVFSLPESPKFLVAKGRDAEAVAVMREIARRNGKELTSKQLSLSMLRGLSGETVDEAEADEKEEAAAAHVAHSSPLDSIKNIVLAPISIVKGFSQMRLSHFKPDMSHVYPLFAGRKLAWNTSIVFLLWGIIGLAYPLFNAFLPLLLSSQSSSTYTTYRNYAIISVCGIPGSILAAWMVDLPRSGRRGAMAIGTLATGLLLFGLTQVAKNETGSLAINCINASAQNIMYGVLYSYTPECFPAPHRGTGDGIASSLNRITGSMAPIIAIYAVGNSTIFPVYIAAGLFVVAALFMCTLQVESQGRTAL</sequence>
<organism evidence="10 11">
    <name type="scientific">Tilletia indica</name>
    <dbReference type="NCBI Taxonomy" id="43049"/>
    <lineage>
        <taxon>Eukaryota</taxon>
        <taxon>Fungi</taxon>
        <taxon>Dikarya</taxon>
        <taxon>Basidiomycota</taxon>
        <taxon>Ustilaginomycotina</taxon>
        <taxon>Exobasidiomycetes</taxon>
        <taxon>Tilletiales</taxon>
        <taxon>Tilletiaceae</taxon>
        <taxon>Tilletia</taxon>
    </lineage>
</organism>
<dbReference type="PANTHER" id="PTHR23511:SF5">
    <property type="entry name" value="MAJOR FACILITATOR-TYPE TRANSPORTER HXNZ-RELATED"/>
    <property type="match status" value="1"/>
</dbReference>
<feature type="region of interest" description="Disordered" evidence="7">
    <location>
        <begin position="1"/>
        <end position="31"/>
    </location>
</feature>
<dbReference type="GO" id="GO:0022857">
    <property type="term" value="F:transmembrane transporter activity"/>
    <property type="evidence" value="ECO:0007669"/>
    <property type="project" value="InterPro"/>
</dbReference>
<dbReference type="PANTHER" id="PTHR23511">
    <property type="entry name" value="SYNAPTIC VESICLE GLYCOPROTEIN 2"/>
    <property type="match status" value="1"/>
</dbReference>
<evidence type="ECO:0000256" key="7">
    <source>
        <dbReference type="SAM" id="MobiDB-lite"/>
    </source>
</evidence>
<keyword evidence="5 8" id="KW-1133">Transmembrane helix</keyword>
<reference evidence="10" key="1">
    <citation type="submission" date="2016-04" db="EMBL/GenBank/DDBJ databases">
        <authorList>
            <person name="Nguyen H.D."/>
            <person name="Samba Siva P."/>
            <person name="Cullis J."/>
            <person name="Levesque C.A."/>
            <person name="Hambleton S."/>
        </authorList>
    </citation>
    <scope>NUCLEOTIDE SEQUENCE</scope>
    <source>
        <strain evidence="10">DAOMC 236416</strain>
    </source>
</reference>
<keyword evidence="11" id="KW-1185">Reference proteome</keyword>
<evidence type="ECO:0000259" key="9">
    <source>
        <dbReference type="PROSITE" id="PS50850"/>
    </source>
</evidence>
<evidence type="ECO:0000313" key="11">
    <source>
        <dbReference type="Proteomes" id="UP000077521"/>
    </source>
</evidence>
<comment type="similarity">
    <text evidence="2">Belongs to the major facilitator superfamily.</text>
</comment>
<accession>A0A177TU11</accession>
<feature type="transmembrane region" description="Helical" evidence="8">
    <location>
        <begin position="173"/>
        <end position="195"/>
    </location>
</feature>
<evidence type="ECO:0000256" key="5">
    <source>
        <dbReference type="ARBA" id="ARBA00022989"/>
    </source>
</evidence>